<dbReference type="GO" id="GO:0019205">
    <property type="term" value="F:nucleobase-containing compound kinase activity"/>
    <property type="evidence" value="ECO:0007669"/>
    <property type="project" value="InterPro"/>
</dbReference>
<keyword evidence="6" id="KW-1185">Reference proteome</keyword>
<keyword evidence="4" id="KW-0732">Signal</keyword>
<comment type="caution">
    <text evidence="5">The sequence shown here is derived from an EMBL/GenBank/DDBJ whole genome shotgun (WGS) entry which is preliminary data.</text>
</comment>
<feature type="signal peptide" evidence="4">
    <location>
        <begin position="1"/>
        <end position="18"/>
    </location>
</feature>
<feature type="chain" id="PRO_5041911989" description="Adenylate kinase" evidence="4">
    <location>
        <begin position="19"/>
        <end position="335"/>
    </location>
</feature>
<dbReference type="GO" id="GO:0005524">
    <property type="term" value="F:ATP binding"/>
    <property type="evidence" value="ECO:0007669"/>
    <property type="project" value="InterPro"/>
</dbReference>
<dbReference type="InterPro" id="IPR000850">
    <property type="entry name" value="Adenylat/UMP-CMP_kin"/>
</dbReference>
<dbReference type="PANTHER" id="PTHR23359">
    <property type="entry name" value="NUCLEOTIDE KINASE"/>
    <property type="match status" value="1"/>
</dbReference>
<evidence type="ECO:0000256" key="3">
    <source>
        <dbReference type="ARBA" id="ARBA00022777"/>
    </source>
</evidence>
<evidence type="ECO:0000256" key="1">
    <source>
        <dbReference type="ARBA" id="ARBA00022679"/>
    </source>
</evidence>
<evidence type="ECO:0000313" key="5">
    <source>
        <dbReference type="EMBL" id="CAJ1945402.1"/>
    </source>
</evidence>
<sequence length="335" mass="37441">MRLSISVLFATLGRFSAAFVPVTSASRNYFLPSPFALQRRRCQQTNRISRGGSSEWRPQSESAISLEASPIKSDFRLIAAGSSSRDFGGLAVSETKGFRVIFVLGGPGAGKGTQSDLMLAENLPRVDNLQGWTNCMHEVADVLGVIVYQCPLSVLEKRILQRAKDSGRSDDNLESLRKRFRTFEQDTMPIIDTLRQLQGDTVMKVWDISGDQALEAVWKDTRKAMNEVVVNDVLDANIRLIKAIAEKDRETYHELSATEMFEDQSVEQVMDVHEGGVDFANAIVKHSYFEFITGTKVSVSYTMESDSISFKETRIWSYDASSGWTNVHFSRSPVV</sequence>
<dbReference type="Gene3D" id="3.40.50.300">
    <property type="entry name" value="P-loop containing nucleotide triphosphate hydrolases"/>
    <property type="match status" value="1"/>
</dbReference>
<name>A0AAD2FJQ6_9STRA</name>
<dbReference type="SUPFAM" id="SSF52540">
    <property type="entry name" value="P-loop containing nucleoside triphosphate hydrolases"/>
    <property type="match status" value="1"/>
</dbReference>
<organism evidence="5 6">
    <name type="scientific">Cylindrotheca closterium</name>
    <dbReference type="NCBI Taxonomy" id="2856"/>
    <lineage>
        <taxon>Eukaryota</taxon>
        <taxon>Sar</taxon>
        <taxon>Stramenopiles</taxon>
        <taxon>Ochrophyta</taxon>
        <taxon>Bacillariophyta</taxon>
        <taxon>Bacillariophyceae</taxon>
        <taxon>Bacillariophycidae</taxon>
        <taxon>Bacillariales</taxon>
        <taxon>Bacillariaceae</taxon>
        <taxon>Cylindrotheca</taxon>
    </lineage>
</organism>
<protein>
    <recommendedName>
        <fullName evidence="7">Adenylate kinase</fullName>
    </recommendedName>
</protein>
<reference evidence="5" key="1">
    <citation type="submission" date="2023-08" db="EMBL/GenBank/DDBJ databases">
        <authorList>
            <person name="Audoor S."/>
            <person name="Bilcke G."/>
        </authorList>
    </citation>
    <scope>NUCLEOTIDE SEQUENCE</scope>
</reference>
<gene>
    <name evidence="5" type="ORF">CYCCA115_LOCUS9545</name>
</gene>
<dbReference type="InterPro" id="IPR027417">
    <property type="entry name" value="P-loop_NTPase"/>
</dbReference>
<dbReference type="EMBL" id="CAKOGP040001402">
    <property type="protein sequence ID" value="CAJ1945402.1"/>
    <property type="molecule type" value="Genomic_DNA"/>
</dbReference>
<accession>A0AAD2FJQ6</accession>
<keyword evidence="3" id="KW-0418">Kinase</keyword>
<keyword evidence="1" id="KW-0808">Transferase</keyword>
<evidence type="ECO:0008006" key="7">
    <source>
        <dbReference type="Google" id="ProtNLM"/>
    </source>
</evidence>
<evidence type="ECO:0000256" key="4">
    <source>
        <dbReference type="SAM" id="SignalP"/>
    </source>
</evidence>
<evidence type="ECO:0000256" key="2">
    <source>
        <dbReference type="ARBA" id="ARBA00022741"/>
    </source>
</evidence>
<dbReference type="GO" id="GO:0006139">
    <property type="term" value="P:nucleobase-containing compound metabolic process"/>
    <property type="evidence" value="ECO:0007669"/>
    <property type="project" value="InterPro"/>
</dbReference>
<evidence type="ECO:0000313" key="6">
    <source>
        <dbReference type="Proteomes" id="UP001295423"/>
    </source>
</evidence>
<dbReference type="AlphaFoldDB" id="A0AAD2FJQ6"/>
<dbReference type="Proteomes" id="UP001295423">
    <property type="component" value="Unassembled WGS sequence"/>
</dbReference>
<proteinExistence type="predicted"/>
<keyword evidence="2" id="KW-0547">Nucleotide-binding</keyword>